<evidence type="ECO:0000256" key="6">
    <source>
        <dbReference type="ARBA" id="ARBA00023002"/>
    </source>
</evidence>
<name>A0A1A3HFQ3_MYCMU</name>
<evidence type="ECO:0000256" key="8">
    <source>
        <dbReference type="ARBA" id="ARBA00040394"/>
    </source>
</evidence>
<dbReference type="PANTHER" id="PTHR48083">
    <property type="entry name" value="MEDIUM-CHAIN SPECIFIC ACYL-COA DEHYDROGENASE, MITOCHONDRIAL-RELATED"/>
    <property type="match status" value="1"/>
</dbReference>
<dbReference type="FunFam" id="2.40.110.10:FF:000002">
    <property type="entry name" value="Acyl-CoA dehydrogenase fadE12"/>
    <property type="match status" value="1"/>
</dbReference>
<keyword evidence="6 11" id="KW-0560">Oxidoreductase</keyword>
<evidence type="ECO:0000256" key="2">
    <source>
        <dbReference type="ARBA" id="ARBA00005102"/>
    </source>
</evidence>
<dbReference type="Gene3D" id="2.40.110.10">
    <property type="entry name" value="Butyryl-CoA Dehydrogenase, subunit A, domain 2"/>
    <property type="match status" value="1"/>
</dbReference>
<dbReference type="InterPro" id="IPR006089">
    <property type="entry name" value="Acyl-CoA_DH_CS"/>
</dbReference>
<dbReference type="PANTHER" id="PTHR48083:SF20">
    <property type="entry name" value="LONG-CHAIN SPECIFIC ACYL-COA DEHYDROGENASE, MITOCHONDRIAL"/>
    <property type="match status" value="1"/>
</dbReference>
<dbReference type="InterPro" id="IPR036250">
    <property type="entry name" value="AcylCo_DH-like_C"/>
</dbReference>
<evidence type="ECO:0000256" key="9">
    <source>
        <dbReference type="ARBA" id="ARBA00042660"/>
    </source>
</evidence>
<dbReference type="AlphaFoldDB" id="A0A1A3HFQ3"/>
<comment type="pathway">
    <text evidence="2">Siderophore biosynthesis; mycobactin biosynthesis.</text>
</comment>
<sequence>MRRILFEPAHDEFRSLVRDFIEREVTPHYDEWLNEGAVPRDLYRALGDIGVMGLAVPEEYGGAGTDDYRFNVVVHEEAARANVSLGTLRTHLDIVLPYMLEYANEEQRARWFPGLASGELFLAIAMTEPGTGSDLAGIKTTARRDGDCYLLNGSKTFITGGELADLVVVVARTGEPAEGNRRSGLSLIVVEAGTPGFVKGRRLNKLGLRAQDTVELYFDDARVPVENLLAVEGQAFNYLGRNLAQERLAIAVGAVAQCRSAVDMTIDYVKNRKLFSTTVAAMQNTKFEVAAMDAEIEAAQAVVDRGVAEIVSGKLSSADAARIKLVCTEIQARVVDRCLQLHGGYGYILEYPIARLYADARVNRILGGTSEVMKTIISKSLGL</sequence>
<evidence type="ECO:0000313" key="15">
    <source>
        <dbReference type="EMBL" id="OBJ46453.1"/>
    </source>
</evidence>
<dbReference type="Pfam" id="PF00441">
    <property type="entry name" value="Acyl-CoA_dh_1"/>
    <property type="match status" value="1"/>
</dbReference>
<dbReference type="InterPro" id="IPR037069">
    <property type="entry name" value="AcylCoA_DH/ox_N_sf"/>
</dbReference>
<evidence type="ECO:0000256" key="10">
    <source>
        <dbReference type="ARBA" id="ARBA00052546"/>
    </source>
</evidence>
<feature type="domain" description="Acyl-CoA dehydrogenase/oxidase C-terminal" evidence="12">
    <location>
        <begin position="236"/>
        <end position="381"/>
    </location>
</feature>
<keyword evidence="5 11" id="KW-0274">FAD</keyword>
<comment type="caution">
    <text evidence="15">The sequence shown here is derived from an EMBL/GenBank/DDBJ whole genome shotgun (WGS) entry which is preliminary data.</text>
</comment>
<dbReference type="OrthoDB" id="8876745at2"/>
<dbReference type="SUPFAM" id="SSF56645">
    <property type="entry name" value="Acyl-CoA dehydrogenase NM domain-like"/>
    <property type="match status" value="1"/>
</dbReference>
<dbReference type="PROSITE" id="PS00073">
    <property type="entry name" value="ACYL_COA_DH_2"/>
    <property type="match status" value="1"/>
</dbReference>
<dbReference type="GO" id="GO:0050660">
    <property type="term" value="F:flavin adenine dinucleotide binding"/>
    <property type="evidence" value="ECO:0007669"/>
    <property type="project" value="InterPro"/>
</dbReference>
<protein>
    <recommendedName>
        <fullName evidence="8">Acyl-[acyl-carrier-protein] dehydrogenase MbtN</fullName>
    </recommendedName>
    <alternativeName>
        <fullName evidence="9">Mycobactin synthase protein N</fullName>
    </alternativeName>
</protein>
<evidence type="ECO:0000256" key="3">
    <source>
        <dbReference type="ARBA" id="ARBA00009347"/>
    </source>
</evidence>
<proteinExistence type="inferred from homology"/>
<comment type="catalytic activity">
    <reaction evidence="10">
        <text>a 2,3-saturated acyl-CoA + A = a 2,3-dehydroacyl-CoA + AH2</text>
        <dbReference type="Rhea" id="RHEA:48608"/>
        <dbReference type="ChEBI" id="CHEBI:13193"/>
        <dbReference type="ChEBI" id="CHEBI:17499"/>
        <dbReference type="ChEBI" id="CHEBI:60015"/>
        <dbReference type="ChEBI" id="CHEBI:65111"/>
    </reaction>
</comment>
<dbReference type="GO" id="GO:0005737">
    <property type="term" value="C:cytoplasm"/>
    <property type="evidence" value="ECO:0007669"/>
    <property type="project" value="TreeGrafter"/>
</dbReference>
<dbReference type="EMBL" id="LZLC01000017">
    <property type="protein sequence ID" value="OBJ46453.1"/>
    <property type="molecule type" value="Genomic_DNA"/>
</dbReference>
<reference evidence="16" key="1">
    <citation type="submission" date="2016-06" db="EMBL/GenBank/DDBJ databases">
        <authorList>
            <person name="Sutton G."/>
            <person name="Brinkac L."/>
            <person name="Sanka R."/>
            <person name="Adams M."/>
            <person name="Lau E."/>
            <person name="Garcia-Basteiro A."/>
            <person name="Lopez-Varela E."/>
            <person name="Palencia S."/>
        </authorList>
    </citation>
    <scope>NUCLEOTIDE SEQUENCE [LARGE SCALE GENOMIC DNA]</scope>
    <source>
        <strain evidence="16">1127319.6</strain>
    </source>
</reference>
<feature type="domain" description="Acyl-CoA oxidase/dehydrogenase middle" evidence="13">
    <location>
        <begin position="123"/>
        <end position="220"/>
    </location>
</feature>
<accession>A0A1A3HFQ3</accession>
<comment type="function">
    <text evidence="7">Catalyzes the dehydrogenation at the alpha-beta position of ACP-bound acyl chains. This results in the introduction of a double bond in the lipidic chain, which is further transferred to the epsilon-amino group of lysine residue in the mycobactin core by MbtK.</text>
</comment>
<evidence type="ECO:0000256" key="5">
    <source>
        <dbReference type="ARBA" id="ARBA00022827"/>
    </source>
</evidence>
<dbReference type="PIRSF" id="PIRSF016578">
    <property type="entry name" value="HsaA"/>
    <property type="match status" value="1"/>
</dbReference>
<evidence type="ECO:0000259" key="12">
    <source>
        <dbReference type="Pfam" id="PF00441"/>
    </source>
</evidence>
<evidence type="ECO:0000259" key="14">
    <source>
        <dbReference type="Pfam" id="PF02771"/>
    </source>
</evidence>
<dbReference type="GO" id="GO:0033539">
    <property type="term" value="P:fatty acid beta-oxidation using acyl-CoA dehydrogenase"/>
    <property type="evidence" value="ECO:0007669"/>
    <property type="project" value="TreeGrafter"/>
</dbReference>
<evidence type="ECO:0000313" key="16">
    <source>
        <dbReference type="Proteomes" id="UP000093898"/>
    </source>
</evidence>
<organism evidence="15 16">
    <name type="scientific">Mycolicibacterium mucogenicum</name>
    <name type="common">Mycobacterium mucogenicum</name>
    <dbReference type="NCBI Taxonomy" id="56689"/>
    <lineage>
        <taxon>Bacteria</taxon>
        <taxon>Bacillati</taxon>
        <taxon>Actinomycetota</taxon>
        <taxon>Actinomycetes</taxon>
        <taxon>Mycobacteriales</taxon>
        <taxon>Mycobacteriaceae</taxon>
        <taxon>Mycolicibacterium</taxon>
    </lineage>
</organism>
<dbReference type="Pfam" id="PF02770">
    <property type="entry name" value="Acyl-CoA_dh_M"/>
    <property type="match status" value="1"/>
</dbReference>
<keyword evidence="4 11" id="KW-0285">Flavoprotein</keyword>
<comment type="similarity">
    <text evidence="3 11">Belongs to the acyl-CoA dehydrogenase family.</text>
</comment>
<dbReference type="InterPro" id="IPR006091">
    <property type="entry name" value="Acyl-CoA_Oxase/DH_mid-dom"/>
</dbReference>
<dbReference type="Gene3D" id="1.10.540.10">
    <property type="entry name" value="Acyl-CoA dehydrogenase/oxidase, N-terminal domain"/>
    <property type="match status" value="1"/>
</dbReference>
<dbReference type="InterPro" id="IPR009100">
    <property type="entry name" value="AcylCoA_DH/oxidase_NM_dom_sf"/>
</dbReference>
<dbReference type="GO" id="GO:0003995">
    <property type="term" value="F:acyl-CoA dehydrogenase activity"/>
    <property type="evidence" value="ECO:0007669"/>
    <property type="project" value="InterPro"/>
</dbReference>
<evidence type="ECO:0000256" key="7">
    <source>
        <dbReference type="ARBA" id="ARBA00037085"/>
    </source>
</evidence>
<dbReference type="RefSeq" id="WP_064978712.1">
    <property type="nucleotide sequence ID" value="NZ_LZLC01000017.1"/>
</dbReference>
<evidence type="ECO:0000256" key="11">
    <source>
        <dbReference type="RuleBase" id="RU362125"/>
    </source>
</evidence>
<dbReference type="SUPFAM" id="SSF47203">
    <property type="entry name" value="Acyl-CoA dehydrogenase C-terminal domain-like"/>
    <property type="match status" value="1"/>
</dbReference>
<evidence type="ECO:0000259" key="13">
    <source>
        <dbReference type="Pfam" id="PF02770"/>
    </source>
</evidence>
<dbReference type="InterPro" id="IPR013786">
    <property type="entry name" value="AcylCoA_DH/ox_N"/>
</dbReference>
<feature type="domain" description="Acyl-CoA dehydrogenase/oxidase N-terminal" evidence="14">
    <location>
        <begin position="8"/>
        <end position="119"/>
    </location>
</feature>
<dbReference type="InterPro" id="IPR050741">
    <property type="entry name" value="Acyl-CoA_dehydrogenase"/>
</dbReference>
<dbReference type="FunFam" id="1.20.140.10:FF:000001">
    <property type="entry name" value="Acyl-CoA dehydrogenase"/>
    <property type="match status" value="1"/>
</dbReference>
<evidence type="ECO:0000256" key="4">
    <source>
        <dbReference type="ARBA" id="ARBA00022630"/>
    </source>
</evidence>
<dbReference type="Proteomes" id="UP000093898">
    <property type="component" value="Unassembled WGS sequence"/>
</dbReference>
<comment type="cofactor">
    <cofactor evidence="1 11">
        <name>FAD</name>
        <dbReference type="ChEBI" id="CHEBI:57692"/>
    </cofactor>
</comment>
<gene>
    <name evidence="15" type="ORF">A5630_11605</name>
</gene>
<dbReference type="InterPro" id="IPR046373">
    <property type="entry name" value="Acyl-CoA_Oxase/DH_mid-dom_sf"/>
</dbReference>
<evidence type="ECO:0000256" key="1">
    <source>
        <dbReference type="ARBA" id="ARBA00001974"/>
    </source>
</evidence>
<dbReference type="Gene3D" id="1.20.140.10">
    <property type="entry name" value="Butyryl-CoA Dehydrogenase, subunit A, domain 3"/>
    <property type="match status" value="1"/>
</dbReference>
<dbReference type="Pfam" id="PF02771">
    <property type="entry name" value="Acyl-CoA_dh_N"/>
    <property type="match status" value="1"/>
</dbReference>
<dbReference type="InterPro" id="IPR009075">
    <property type="entry name" value="AcylCo_DH/oxidase_C"/>
</dbReference>